<evidence type="ECO:0000313" key="9">
    <source>
        <dbReference type="Proteomes" id="UP000182498"/>
    </source>
</evidence>
<gene>
    <name evidence="8" type="ORF">CVA01_18230</name>
    <name evidence="7" type="ORF">CVAR292_02249</name>
</gene>
<reference evidence="9" key="1">
    <citation type="submission" date="2015-11" db="EMBL/GenBank/DDBJ databases">
        <authorList>
            <person name="Dugat-Bony E."/>
        </authorList>
    </citation>
    <scope>NUCLEOTIDE SEQUENCE [LARGE SCALE GENOMIC DNA]</scope>
    <source>
        <strain evidence="9">Mu292</strain>
    </source>
</reference>
<reference evidence="8 10" key="3">
    <citation type="submission" date="2019-06" db="EMBL/GenBank/DDBJ databases">
        <title>Whole genome shotgun sequence of Corynebacterium variabile NBRC 15286.</title>
        <authorList>
            <person name="Hosoyama A."/>
            <person name="Uohara A."/>
            <person name="Ohji S."/>
            <person name="Ichikawa N."/>
        </authorList>
    </citation>
    <scope>NUCLEOTIDE SEQUENCE [LARGE SCALE GENOMIC DNA]</scope>
    <source>
        <strain evidence="8 10">NBRC 15286</strain>
    </source>
</reference>
<reference evidence="7" key="2">
    <citation type="submission" date="2015-11" db="EMBL/GenBank/DDBJ databases">
        <authorList>
            <person name="Zhang Y."/>
            <person name="Guo Z."/>
        </authorList>
    </citation>
    <scope>NUCLEOTIDE SEQUENCE [LARGE SCALE GENOMIC DNA]</scope>
    <source>
        <strain evidence="7">Mu292</strain>
    </source>
</reference>
<dbReference type="InterPro" id="IPR029033">
    <property type="entry name" value="His_PPase_superfam"/>
</dbReference>
<name>A0A0X2NN20_9CORY</name>
<keyword evidence="4" id="KW-0413">Isomerase</keyword>
<evidence type="ECO:0000256" key="4">
    <source>
        <dbReference type="ARBA" id="ARBA00023235"/>
    </source>
</evidence>
<feature type="binding site" evidence="6">
    <location>
        <begin position="24"/>
        <end position="31"/>
    </location>
    <ligand>
        <name>substrate</name>
    </ligand>
</feature>
<dbReference type="CDD" id="cd07067">
    <property type="entry name" value="HP_PGM_like"/>
    <property type="match status" value="1"/>
</dbReference>
<evidence type="ECO:0000313" key="10">
    <source>
        <dbReference type="Proteomes" id="UP000319986"/>
    </source>
</evidence>
<dbReference type="Gene3D" id="3.40.50.1240">
    <property type="entry name" value="Phosphoglycerate mutase-like"/>
    <property type="match status" value="1"/>
</dbReference>
<dbReference type="SUPFAM" id="SSF53254">
    <property type="entry name" value="Phosphoglycerate mutase-like"/>
    <property type="match status" value="1"/>
</dbReference>
<dbReference type="Pfam" id="PF00300">
    <property type="entry name" value="His_Phos_1"/>
    <property type="match status" value="1"/>
</dbReference>
<dbReference type="InterPro" id="IPR005952">
    <property type="entry name" value="Phosphogly_mut1"/>
</dbReference>
<feature type="active site" description="Proton donor/acceptor" evidence="5">
    <location>
        <position position="114"/>
    </location>
</feature>
<dbReference type="InterPro" id="IPR013078">
    <property type="entry name" value="His_Pase_superF_clade-1"/>
</dbReference>
<dbReference type="Proteomes" id="UP000182498">
    <property type="component" value="Unassembled WGS sequence"/>
</dbReference>
<proteinExistence type="inferred from homology"/>
<dbReference type="EMBL" id="FAUH01000016">
    <property type="protein sequence ID" value="CUU66897.1"/>
    <property type="molecule type" value="Genomic_DNA"/>
</dbReference>
<dbReference type="EMBL" id="BJNT01000014">
    <property type="protein sequence ID" value="GEC86509.1"/>
    <property type="molecule type" value="Genomic_DNA"/>
</dbReference>
<feature type="binding site" evidence="6">
    <location>
        <position position="91"/>
    </location>
    <ligand>
        <name>substrate</name>
    </ligand>
</feature>
<dbReference type="GO" id="GO:0004619">
    <property type="term" value="F:phosphoglycerate mutase activity"/>
    <property type="evidence" value="ECO:0007669"/>
    <property type="project" value="UniProtKB-EC"/>
</dbReference>
<feature type="active site" description="Tele-phosphohistidine intermediate" evidence="5">
    <location>
        <position position="25"/>
    </location>
</feature>
<evidence type="ECO:0000256" key="5">
    <source>
        <dbReference type="PIRSR" id="PIRSR613078-1"/>
    </source>
</evidence>
<accession>A0A0X2NN20</accession>
<dbReference type="InterPro" id="IPR001345">
    <property type="entry name" value="PG/BPGM_mutase_AS"/>
</dbReference>
<dbReference type="PANTHER" id="PTHR11931">
    <property type="entry name" value="PHOSPHOGLYCERATE MUTASE"/>
    <property type="match status" value="1"/>
</dbReference>
<dbReference type="GO" id="GO:0006096">
    <property type="term" value="P:glycolytic process"/>
    <property type="evidence" value="ECO:0007669"/>
    <property type="project" value="UniProtKB-KW"/>
</dbReference>
<evidence type="ECO:0000256" key="1">
    <source>
        <dbReference type="ARBA" id="ARBA00006717"/>
    </source>
</evidence>
<comment type="similarity">
    <text evidence="1">Belongs to the phosphoglycerate mutase family. BPG-dependent PGAM subfamily.</text>
</comment>
<keyword evidence="9" id="KW-1185">Reference proteome</keyword>
<dbReference type="PROSITE" id="PS00175">
    <property type="entry name" value="PG_MUTASE"/>
    <property type="match status" value="1"/>
</dbReference>
<sequence>MRRLRSDRSTLGRMTMPRNLVLVRHGQSEANVIQKRDKAGDQRLFTEATMLVADRSWRLTEAGVAQAKTAGQWIRENIDTFDRCITSPFVRTRETAATLGIPGASWEENRVVRERSWGEISPLPRAVFEEQYSHNALLKRKDPLYWAPPAGESIAEVAENRVRNLLSTLHRESEHQNVLVVSHGDFMWSTRLVLERWSDEEFLRNDKDPTMTIHNCSVVHYTRINPETGEVEPKIRWVRFAHPRRDPETGEWHMHVQAWKSFERRYLTNEELLAKAEEQARILTAGQ</sequence>
<keyword evidence="3" id="KW-0324">Glycolysis</keyword>
<evidence type="ECO:0000256" key="3">
    <source>
        <dbReference type="ARBA" id="ARBA00023152"/>
    </source>
</evidence>
<organism evidence="7 9">
    <name type="scientific">Corynebacterium variabile</name>
    <dbReference type="NCBI Taxonomy" id="1727"/>
    <lineage>
        <taxon>Bacteria</taxon>
        <taxon>Bacillati</taxon>
        <taxon>Actinomycetota</taxon>
        <taxon>Actinomycetes</taxon>
        <taxon>Mycobacteriales</taxon>
        <taxon>Corynebacteriaceae</taxon>
        <taxon>Corynebacterium</taxon>
    </lineage>
</organism>
<dbReference type="EC" id="5.4.2.11" evidence="2"/>
<evidence type="ECO:0000256" key="6">
    <source>
        <dbReference type="PIRSR" id="PIRSR613078-2"/>
    </source>
</evidence>
<dbReference type="AlphaFoldDB" id="A0A0X2NN20"/>
<dbReference type="SMART" id="SM00855">
    <property type="entry name" value="PGAM"/>
    <property type="match status" value="1"/>
</dbReference>
<protein>
    <recommendedName>
        <fullName evidence="2">phosphoglycerate mutase (2,3-diphosphoglycerate-dependent)</fullName>
        <ecNumber evidence="2">5.4.2.11</ecNumber>
    </recommendedName>
</protein>
<evidence type="ECO:0000256" key="2">
    <source>
        <dbReference type="ARBA" id="ARBA00012028"/>
    </source>
</evidence>
<evidence type="ECO:0000313" key="7">
    <source>
        <dbReference type="EMBL" id="CUU66897.1"/>
    </source>
</evidence>
<evidence type="ECO:0000313" key="8">
    <source>
        <dbReference type="EMBL" id="GEC86509.1"/>
    </source>
</evidence>
<dbReference type="Proteomes" id="UP000319986">
    <property type="component" value="Unassembled WGS sequence"/>
</dbReference>